<comment type="subcellular location">
    <subcellularLocation>
        <location evidence="7">Cytoplasm</location>
    </subcellularLocation>
</comment>
<dbReference type="STRING" id="153496.A0U89_04490"/>
<dbReference type="GO" id="GO:0004222">
    <property type="term" value="F:metalloendopeptidase activity"/>
    <property type="evidence" value="ECO:0007669"/>
    <property type="project" value="InterPro"/>
</dbReference>
<accession>A0A1D8US89</accession>
<dbReference type="InterPro" id="IPR020549">
    <property type="entry name" value="YbeY_CS"/>
</dbReference>
<feature type="binding site" evidence="7">
    <location>
        <position position="114"/>
    </location>
    <ligand>
        <name>Zn(2+)</name>
        <dbReference type="ChEBI" id="CHEBI:29105"/>
        <note>catalytic</note>
    </ligand>
</feature>
<dbReference type="GO" id="GO:0006364">
    <property type="term" value="P:rRNA processing"/>
    <property type="evidence" value="ECO:0007669"/>
    <property type="project" value="UniProtKB-UniRule"/>
</dbReference>
<dbReference type="Proteomes" id="UP000179145">
    <property type="component" value="Chromosome"/>
</dbReference>
<evidence type="ECO:0000313" key="9">
    <source>
        <dbReference type="Proteomes" id="UP000179145"/>
    </source>
</evidence>
<keyword evidence="9" id="KW-1185">Reference proteome</keyword>
<keyword evidence="7" id="KW-0690">Ribosome biogenesis</keyword>
<comment type="cofactor">
    <cofactor evidence="7">
        <name>Zn(2+)</name>
        <dbReference type="ChEBI" id="CHEBI:29105"/>
    </cofactor>
    <text evidence="7">Binds 1 zinc ion.</text>
</comment>
<evidence type="ECO:0000256" key="5">
    <source>
        <dbReference type="ARBA" id="ARBA00022801"/>
    </source>
</evidence>
<evidence type="ECO:0000256" key="1">
    <source>
        <dbReference type="ARBA" id="ARBA00010875"/>
    </source>
</evidence>
<dbReference type="InterPro" id="IPR023091">
    <property type="entry name" value="MetalPrtase_cat_dom_sf_prd"/>
</dbReference>
<reference evidence="8 9" key="1">
    <citation type="journal article" date="2016" name="Microb. Cell Fact.">
        <title>Dissection of exopolysaccharide biosynthesis in Kozakia baliensis.</title>
        <authorList>
            <person name="Brandt J.U."/>
            <person name="Jakob F."/>
            <person name="Behr J."/>
            <person name="Geissler A.J."/>
            <person name="Vogel R.F."/>
        </authorList>
    </citation>
    <scope>NUCLEOTIDE SEQUENCE [LARGE SCALE GENOMIC DNA]</scope>
    <source>
        <strain evidence="8 9">DSM 14400</strain>
    </source>
</reference>
<dbReference type="AlphaFoldDB" id="A0A1D8US89"/>
<dbReference type="EMBL" id="CP014674">
    <property type="protein sequence ID" value="AOX16503.1"/>
    <property type="molecule type" value="Genomic_DNA"/>
</dbReference>
<keyword evidence="7" id="KW-0963">Cytoplasm</keyword>
<organism evidence="8 9">
    <name type="scientific">Kozakia baliensis</name>
    <dbReference type="NCBI Taxonomy" id="153496"/>
    <lineage>
        <taxon>Bacteria</taxon>
        <taxon>Pseudomonadati</taxon>
        <taxon>Pseudomonadota</taxon>
        <taxon>Alphaproteobacteria</taxon>
        <taxon>Acetobacterales</taxon>
        <taxon>Acetobacteraceae</taxon>
        <taxon>Kozakia</taxon>
    </lineage>
</organism>
<comment type="similarity">
    <text evidence="1 7">Belongs to the endoribonuclease YbeY family.</text>
</comment>
<evidence type="ECO:0000313" key="8">
    <source>
        <dbReference type="EMBL" id="AOX16503.1"/>
    </source>
</evidence>
<keyword evidence="6 7" id="KW-0862">Zinc</keyword>
<dbReference type="EC" id="3.1.-.-" evidence="7"/>
<proteinExistence type="inferred from homology"/>
<dbReference type="GO" id="GO:0004521">
    <property type="term" value="F:RNA endonuclease activity"/>
    <property type="evidence" value="ECO:0007669"/>
    <property type="project" value="UniProtKB-UniRule"/>
</dbReference>
<comment type="function">
    <text evidence="7">Single strand-specific metallo-endoribonuclease involved in late-stage 70S ribosome quality control and in maturation of the 3' terminus of the 16S rRNA.</text>
</comment>
<evidence type="ECO:0000256" key="4">
    <source>
        <dbReference type="ARBA" id="ARBA00022759"/>
    </source>
</evidence>
<evidence type="ECO:0000256" key="3">
    <source>
        <dbReference type="ARBA" id="ARBA00022723"/>
    </source>
</evidence>
<keyword evidence="3 7" id="KW-0479">Metal-binding</keyword>
<gene>
    <name evidence="7" type="primary">ybeY</name>
    <name evidence="8" type="ORF">A0U89_04490</name>
</gene>
<keyword evidence="7" id="KW-0698">rRNA processing</keyword>
<dbReference type="SUPFAM" id="SSF55486">
    <property type="entry name" value="Metalloproteases ('zincins'), catalytic domain"/>
    <property type="match status" value="1"/>
</dbReference>
<feature type="binding site" evidence="7">
    <location>
        <position position="108"/>
    </location>
    <ligand>
        <name>Zn(2+)</name>
        <dbReference type="ChEBI" id="CHEBI:29105"/>
        <note>catalytic</note>
    </ligand>
</feature>
<dbReference type="Pfam" id="PF02130">
    <property type="entry name" value="YbeY"/>
    <property type="match status" value="1"/>
</dbReference>
<dbReference type="InterPro" id="IPR002036">
    <property type="entry name" value="YbeY"/>
</dbReference>
<keyword evidence="5 7" id="KW-0378">Hydrolase</keyword>
<dbReference type="PANTHER" id="PTHR46986">
    <property type="entry name" value="ENDORIBONUCLEASE YBEY, CHLOROPLASTIC"/>
    <property type="match status" value="1"/>
</dbReference>
<evidence type="ECO:0000256" key="7">
    <source>
        <dbReference type="HAMAP-Rule" id="MF_00009"/>
    </source>
</evidence>
<dbReference type="Gene3D" id="3.40.390.30">
    <property type="entry name" value="Metalloproteases ('zincins'), catalytic domain"/>
    <property type="match status" value="1"/>
</dbReference>
<dbReference type="PROSITE" id="PS01306">
    <property type="entry name" value="UPF0054"/>
    <property type="match status" value="1"/>
</dbReference>
<sequence>MIVADRRWRSAVPHLERRISRAVQAAAHYLDRPRAPNILLEADRAVRRLNHDFRGRNKPTNVLTFEAPEGFGDGDIVLGFETVQREARAAHRSVGAHLTHLIVHGLLHLAGHDHHAAGEARMMEALETRILSTLGVANPWRMGGRAMS</sequence>
<name>A0A1D8US89_9PROT</name>
<dbReference type="GO" id="GO:0008270">
    <property type="term" value="F:zinc ion binding"/>
    <property type="evidence" value="ECO:0007669"/>
    <property type="project" value="UniProtKB-UniRule"/>
</dbReference>
<dbReference type="eggNOG" id="COG0319">
    <property type="taxonomic scope" value="Bacteria"/>
</dbReference>
<feature type="binding site" evidence="7">
    <location>
        <position position="104"/>
    </location>
    <ligand>
        <name>Zn(2+)</name>
        <dbReference type="ChEBI" id="CHEBI:29105"/>
        <note>catalytic</note>
    </ligand>
</feature>
<keyword evidence="4 7" id="KW-0255">Endonuclease</keyword>
<dbReference type="NCBIfam" id="TIGR00043">
    <property type="entry name" value="rRNA maturation RNase YbeY"/>
    <property type="match status" value="1"/>
</dbReference>
<keyword evidence="2 7" id="KW-0540">Nuclease</keyword>
<evidence type="ECO:0000256" key="6">
    <source>
        <dbReference type="ARBA" id="ARBA00022833"/>
    </source>
</evidence>
<protein>
    <recommendedName>
        <fullName evidence="7">Endoribonuclease YbeY</fullName>
        <ecNumber evidence="7">3.1.-.-</ecNumber>
    </recommendedName>
</protein>
<dbReference type="PANTHER" id="PTHR46986:SF1">
    <property type="entry name" value="ENDORIBONUCLEASE YBEY, CHLOROPLASTIC"/>
    <property type="match status" value="1"/>
</dbReference>
<evidence type="ECO:0000256" key="2">
    <source>
        <dbReference type="ARBA" id="ARBA00022722"/>
    </source>
</evidence>
<dbReference type="KEGG" id="kba:A0U89_04490"/>
<dbReference type="HAMAP" id="MF_00009">
    <property type="entry name" value="Endoribonucl_YbeY"/>
    <property type="match status" value="1"/>
</dbReference>
<dbReference type="GO" id="GO:0005737">
    <property type="term" value="C:cytoplasm"/>
    <property type="evidence" value="ECO:0007669"/>
    <property type="project" value="UniProtKB-SubCell"/>
</dbReference>